<dbReference type="KEGG" id="pact:CA264_15955"/>
<evidence type="ECO:0000256" key="12">
    <source>
        <dbReference type="HAMAP-Rule" id="MF_00985"/>
    </source>
</evidence>
<keyword evidence="9 12" id="KW-0012">Acyltransferase</keyword>
<protein>
    <recommendedName>
        <fullName evidence="12">2-amino-3-ketobutyrate coenzyme A ligase</fullName>
        <shortName evidence="12">AKB ligase</shortName>
        <ecNumber evidence="12">2.3.1.29</ecNumber>
    </recommendedName>
    <alternativeName>
        <fullName evidence="12">Glycine acetyltransferase</fullName>
    </alternativeName>
</protein>
<evidence type="ECO:0000259" key="13">
    <source>
        <dbReference type="Pfam" id="PF00155"/>
    </source>
</evidence>
<feature type="binding site" evidence="12">
    <location>
        <position position="366"/>
    </location>
    <ligand>
        <name>substrate</name>
    </ligand>
</feature>
<dbReference type="InterPro" id="IPR004839">
    <property type="entry name" value="Aminotransferase_I/II_large"/>
</dbReference>
<dbReference type="GO" id="GO:0005737">
    <property type="term" value="C:cytoplasm"/>
    <property type="evidence" value="ECO:0007669"/>
    <property type="project" value="UniProtKB-ARBA"/>
</dbReference>
<dbReference type="InterPro" id="IPR015422">
    <property type="entry name" value="PyrdxlP-dep_Trfase_small"/>
</dbReference>
<feature type="binding site" evidence="12">
    <location>
        <begin position="272"/>
        <end position="273"/>
    </location>
    <ligand>
        <name>pyridoxal 5'-phosphate</name>
        <dbReference type="ChEBI" id="CHEBI:597326"/>
        <note>ligand shared between dimeric partners</note>
    </ligand>
</feature>
<keyword evidence="8" id="KW-0443">Lipid metabolism</keyword>
<feature type="binding site" evidence="12">
    <location>
        <position position="136"/>
    </location>
    <ligand>
        <name>substrate</name>
    </ligand>
</feature>
<comment type="pathway">
    <text evidence="12">Amino-acid degradation; L-threonine degradation via oxydo-reductase pathway; glycine from L-threonine: step 2/2.</text>
</comment>
<dbReference type="GO" id="GO:0030148">
    <property type="term" value="P:sphingolipid biosynthetic process"/>
    <property type="evidence" value="ECO:0007669"/>
    <property type="project" value="UniProtKB-ARBA"/>
</dbReference>
<feature type="domain" description="Aminotransferase class I/classII large" evidence="13">
    <location>
        <begin position="43"/>
        <end position="384"/>
    </location>
</feature>
<evidence type="ECO:0000256" key="8">
    <source>
        <dbReference type="ARBA" id="ARBA00023098"/>
    </source>
</evidence>
<evidence type="ECO:0000256" key="3">
    <source>
        <dbReference type="ARBA" id="ARBA00004991"/>
    </source>
</evidence>
<comment type="similarity">
    <text evidence="4">Belongs to the class-II pyridoxal-phosphate-dependent aminotransferase family. BioF subfamily.</text>
</comment>
<keyword evidence="5 12" id="KW-0808">Transferase</keyword>
<comment type="function">
    <text evidence="12">Catalyzes the cleavage of 2-amino-3-ketobutyrate to glycine and acetyl-CoA.</text>
</comment>
<dbReference type="FunFam" id="3.90.1150.10:FF:000004">
    <property type="entry name" value="2-amino-3-ketobutyrate coenzyme A ligase"/>
    <property type="match status" value="1"/>
</dbReference>
<dbReference type="InterPro" id="IPR050087">
    <property type="entry name" value="AON_synthase_class-II"/>
</dbReference>
<comment type="catalytic activity">
    <reaction evidence="12">
        <text>glycine + acetyl-CoA = (2S)-2-amino-3-oxobutanoate + CoA</text>
        <dbReference type="Rhea" id="RHEA:20736"/>
        <dbReference type="ChEBI" id="CHEBI:57287"/>
        <dbReference type="ChEBI" id="CHEBI:57288"/>
        <dbReference type="ChEBI" id="CHEBI:57305"/>
        <dbReference type="ChEBI" id="CHEBI:78948"/>
        <dbReference type="EC" id="2.3.1.29"/>
    </reaction>
</comment>
<dbReference type="NCBIfam" id="NF005394">
    <property type="entry name" value="PRK06939.1"/>
    <property type="match status" value="1"/>
</dbReference>
<evidence type="ECO:0000256" key="7">
    <source>
        <dbReference type="ARBA" id="ARBA00022919"/>
    </source>
</evidence>
<evidence type="ECO:0000256" key="6">
    <source>
        <dbReference type="ARBA" id="ARBA00022898"/>
    </source>
</evidence>
<dbReference type="GO" id="GO:0016020">
    <property type="term" value="C:membrane"/>
    <property type="evidence" value="ECO:0007669"/>
    <property type="project" value="GOC"/>
</dbReference>
<keyword evidence="6 12" id="KW-0663">Pyridoxal phosphate</keyword>
<comment type="subunit">
    <text evidence="12">Homodimer.</text>
</comment>
<dbReference type="SUPFAM" id="SSF53383">
    <property type="entry name" value="PLP-dependent transferases"/>
    <property type="match status" value="1"/>
</dbReference>
<evidence type="ECO:0000256" key="5">
    <source>
        <dbReference type="ARBA" id="ARBA00022679"/>
    </source>
</evidence>
<feature type="binding site" description="in other chain" evidence="12">
    <location>
        <position position="183"/>
    </location>
    <ligand>
        <name>pyridoxal 5'-phosphate</name>
        <dbReference type="ChEBI" id="CHEBI:597326"/>
        <note>ligand shared between dimeric partners</note>
    </ligand>
</feature>
<dbReference type="InterPro" id="IPR015424">
    <property type="entry name" value="PyrdxlP-dep_Trfase"/>
</dbReference>
<comment type="cofactor">
    <cofactor evidence="12">
        <name>pyridoxal 5'-phosphate</name>
        <dbReference type="ChEBI" id="CHEBI:597326"/>
    </cofactor>
    <text evidence="12">Binds 1 pyridoxal phosphate per subunit.</text>
</comment>
<dbReference type="Proteomes" id="UP000266292">
    <property type="component" value="Chromosome"/>
</dbReference>
<comment type="pathway">
    <text evidence="2">Lipid metabolism; sphingolipid metabolism.</text>
</comment>
<evidence type="ECO:0000256" key="9">
    <source>
        <dbReference type="ARBA" id="ARBA00023315"/>
    </source>
</evidence>
<dbReference type="FunFam" id="3.40.640.10:FF:000006">
    <property type="entry name" value="5-aminolevulinate synthase, mitochondrial"/>
    <property type="match status" value="1"/>
</dbReference>
<sequence length="396" mass="43700">MYETLKPDLEQQLAEIKEAGLYKQERIITTPQGADIDTTKMQHVLNFCANNYLGLSAHPKVIEAAKAAIDTHGYGMSSVRFICGTQDIHKELERKISEFLGTEDTILYAAAFDANGGVFEPLFDAESAIISDTLNHASIIDGIRLCKAQRFRYNHNDMADLEAKLQEAQGAKHRVIVTDGAFSMDGTVAQLDKIVELADKYNAVLLVDDSHSTGFMGKTGRGTHEYHNVMGKVDIITGTLGKALGGAMGGFTSGRKEIIDMLRQRSRPYLFSNSLAPSIVGASIAVLDTLSATTELRDKLEWNTKYFREQITRAGFDIKPGDHPIVPVMLYDAPLAQEFAARMLEKGIYVIGFYYPVVPKGQARIRVQLSAVHDKEHIDKCINAFVEVGKELGVIK</sequence>
<keyword evidence="7" id="KW-0746">Sphingolipid metabolism</keyword>
<comment type="caution">
    <text evidence="12">Lacks conserved residue(s) required for the propagation of feature annotation.</text>
</comment>
<dbReference type="RefSeq" id="WP_025608397.1">
    <property type="nucleotide sequence ID" value="NZ_CP021235.1"/>
</dbReference>
<dbReference type="NCBIfam" id="TIGR01822">
    <property type="entry name" value="2am3keto_CoA"/>
    <property type="match status" value="1"/>
</dbReference>
<feature type="binding site" description="in other chain" evidence="12">
    <location>
        <begin position="208"/>
        <end position="211"/>
    </location>
    <ligand>
        <name>pyridoxal 5'-phosphate</name>
        <dbReference type="ChEBI" id="CHEBI:597326"/>
        <note>ligand shared between dimeric partners</note>
    </ligand>
</feature>
<dbReference type="HAMAP" id="MF_00985">
    <property type="entry name" value="2am3keto_CoA_ligase"/>
    <property type="match status" value="1"/>
</dbReference>
<comment type="catalytic activity">
    <reaction evidence="10">
        <text>L-serine + hexadecanoyl-CoA + H(+) = 3-oxosphinganine + CO2 + CoA</text>
        <dbReference type="Rhea" id="RHEA:14761"/>
        <dbReference type="ChEBI" id="CHEBI:15378"/>
        <dbReference type="ChEBI" id="CHEBI:16526"/>
        <dbReference type="ChEBI" id="CHEBI:33384"/>
        <dbReference type="ChEBI" id="CHEBI:57287"/>
        <dbReference type="ChEBI" id="CHEBI:57379"/>
        <dbReference type="ChEBI" id="CHEBI:58299"/>
        <dbReference type="EC" id="2.3.1.50"/>
    </reaction>
    <physiologicalReaction direction="left-to-right" evidence="10">
        <dbReference type="Rhea" id="RHEA:14762"/>
    </physiologicalReaction>
</comment>
<dbReference type="Pfam" id="PF00155">
    <property type="entry name" value="Aminotran_1_2"/>
    <property type="match status" value="1"/>
</dbReference>
<dbReference type="Gene3D" id="3.90.1150.10">
    <property type="entry name" value="Aspartate Aminotransferase, domain 1"/>
    <property type="match status" value="1"/>
</dbReference>
<gene>
    <name evidence="12" type="primary">kbl</name>
    <name evidence="14" type="ORF">CA264_15955</name>
</gene>
<name>A0A1X9YVK3_9BACT</name>
<keyword evidence="15" id="KW-1185">Reference proteome</keyword>
<evidence type="ECO:0000313" key="14">
    <source>
        <dbReference type="EMBL" id="ARS36794.1"/>
    </source>
</evidence>
<dbReference type="OrthoDB" id="9807157at2"/>
<dbReference type="UniPathway" id="UPA00046">
    <property type="reaction ID" value="UER00506"/>
</dbReference>
<reference evidence="15" key="1">
    <citation type="submission" date="2017-05" db="EMBL/GenBank/DDBJ databases">
        <authorList>
            <person name="Ray J."/>
            <person name="Price M."/>
            <person name="Deutschbauer A."/>
        </authorList>
    </citation>
    <scope>NUCLEOTIDE SEQUENCE [LARGE SCALE GENOMIC DNA]</scope>
    <source>
        <strain evidence="15">DSM 19842</strain>
    </source>
</reference>
<dbReference type="EMBL" id="CP021235">
    <property type="protein sequence ID" value="ARS36794.1"/>
    <property type="molecule type" value="Genomic_DNA"/>
</dbReference>
<evidence type="ECO:0000313" key="15">
    <source>
        <dbReference type="Proteomes" id="UP000266292"/>
    </source>
</evidence>
<dbReference type="AlphaFoldDB" id="A0A1X9YVK3"/>
<dbReference type="PANTHER" id="PTHR13693">
    <property type="entry name" value="CLASS II AMINOTRANSFERASE/8-AMINO-7-OXONONANOATE SYNTHASE"/>
    <property type="match status" value="1"/>
</dbReference>
<feature type="binding site" description="in other chain" evidence="12">
    <location>
        <begin position="239"/>
        <end position="242"/>
    </location>
    <ligand>
        <name>pyridoxal 5'-phosphate</name>
        <dbReference type="ChEBI" id="CHEBI:597326"/>
        <note>ligand shared between dimeric partners</note>
    </ligand>
</feature>
<dbReference type="STRING" id="709015.GCA_000472485_03221"/>
<dbReference type="InterPro" id="IPR015421">
    <property type="entry name" value="PyrdxlP-dep_Trfase_major"/>
</dbReference>
<evidence type="ECO:0000256" key="10">
    <source>
        <dbReference type="ARBA" id="ARBA00047854"/>
    </source>
</evidence>
<evidence type="ECO:0000256" key="2">
    <source>
        <dbReference type="ARBA" id="ARBA00004760"/>
    </source>
</evidence>
<dbReference type="GO" id="GO:0004758">
    <property type="term" value="F:serine C-palmitoyltransferase activity"/>
    <property type="evidence" value="ECO:0007669"/>
    <property type="project" value="UniProtKB-EC"/>
</dbReference>
<dbReference type="InterPro" id="IPR011282">
    <property type="entry name" value="2am3keto_CoA_ligase"/>
</dbReference>
<dbReference type="PANTHER" id="PTHR13693:SF103">
    <property type="entry name" value="AMINOTRANSFERASE CLASS I_CLASSII DOMAIN-CONTAINING PROTEIN"/>
    <property type="match status" value="1"/>
</dbReference>
<accession>A0A1X9YVK3</accession>
<comment type="function">
    <text evidence="11">Involved in de novo bacterial ceramide synthesis. Catalyzes the condensation of L-serine with palmitoyl-CoA (hexadecanoyl-CoA) to produce 3-oxosphinganine. Also capable of using alanine as substrate leading to the formation of 1-deoxysphinganine (1-deoxySa). Contributes to the levels of endogenous sphingolipids in its host.</text>
</comment>
<dbReference type="EC" id="2.3.1.29" evidence="12"/>
<dbReference type="GO" id="GO:0008890">
    <property type="term" value="F:glycine C-acetyltransferase activity"/>
    <property type="evidence" value="ECO:0007669"/>
    <property type="project" value="UniProtKB-UniRule"/>
</dbReference>
<evidence type="ECO:0000256" key="1">
    <source>
        <dbReference type="ARBA" id="ARBA00004746"/>
    </source>
</evidence>
<evidence type="ECO:0000256" key="11">
    <source>
        <dbReference type="ARBA" id="ARBA00055827"/>
    </source>
</evidence>
<dbReference type="GO" id="GO:0030170">
    <property type="term" value="F:pyridoxal phosphate binding"/>
    <property type="evidence" value="ECO:0007669"/>
    <property type="project" value="UniProtKB-UniRule"/>
</dbReference>
<feature type="modified residue" description="N6-(pyridoxal phosphate)lysine" evidence="12">
    <location>
        <position position="242"/>
    </location>
</feature>
<evidence type="ECO:0000256" key="4">
    <source>
        <dbReference type="ARBA" id="ARBA00010008"/>
    </source>
</evidence>
<dbReference type="GO" id="GO:0019518">
    <property type="term" value="P:L-threonine catabolic process to glycine"/>
    <property type="evidence" value="ECO:0007669"/>
    <property type="project" value="UniProtKB-UniRule"/>
</dbReference>
<proteinExistence type="inferred from homology"/>
<comment type="pathway">
    <text evidence="1">Cofactor biosynthesis; biotin biosynthesis.</text>
</comment>
<dbReference type="Gene3D" id="3.40.640.10">
    <property type="entry name" value="Type I PLP-dependent aspartate aminotransferase-like (Major domain)"/>
    <property type="match status" value="1"/>
</dbReference>
<organism evidence="14 15">
    <name type="scientific">Pontibacter actiniarum</name>
    <dbReference type="NCBI Taxonomy" id="323450"/>
    <lineage>
        <taxon>Bacteria</taxon>
        <taxon>Pseudomonadati</taxon>
        <taxon>Bacteroidota</taxon>
        <taxon>Cytophagia</taxon>
        <taxon>Cytophagales</taxon>
        <taxon>Hymenobacteraceae</taxon>
        <taxon>Pontibacter</taxon>
    </lineage>
</organism>
<dbReference type="CDD" id="cd06454">
    <property type="entry name" value="KBL_like"/>
    <property type="match status" value="1"/>
</dbReference>
<comment type="pathway">
    <text evidence="3">Sphingolipid metabolism.</text>
</comment>